<name>A0A0A9C8Y2_ARUDO</name>
<protein>
    <submittedName>
        <fullName evidence="1">Uncharacterized protein</fullName>
    </submittedName>
</protein>
<reference evidence="1" key="1">
    <citation type="submission" date="2014-09" db="EMBL/GenBank/DDBJ databases">
        <authorList>
            <person name="Magalhaes I.L.F."/>
            <person name="Oliveira U."/>
            <person name="Santos F.R."/>
            <person name="Vidigal T.H.D.A."/>
            <person name="Brescovit A.D."/>
            <person name="Santos A.J."/>
        </authorList>
    </citation>
    <scope>NUCLEOTIDE SEQUENCE</scope>
    <source>
        <tissue evidence="1">Shoot tissue taken approximately 20 cm above the soil surface</tissue>
    </source>
</reference>
<dbReference type="AlphaFoldDB" id="A0A0A9C8Y2"/>
<dbReference type="EMBL" id="GBRH01228030">
    <property type="protein sequence ID" value="JAD69865.1"/>
    <property type="molecule type" value="Transcribed_RNA"/>
</dbReference>
<proteinExistence type="predicted"/>
<organism evidence="1">
    <name type="scientific">Arundo donax</name>
    <name type="common">Giant reed</name>
    <name type="synonym">Donax arundinaceus</name>
    <dbReference type="NCBI Taxonomy" id="35708"/>
    <lineage>
        <taxon>Eukaryota</taxon>
        <taxon>Viridiplantae</taxon>
        <taxon>Streptophyta</taxon>
        <taxon>Embryophyta</taxon>
        <taxon>Tracheophyta</taxon>
        <taxon>Spermatophyta</taxon>
        <taxon>Magnoliopsida</taxon>
        <taxon>Liliopsida</taxon>
        <taxon>Poales</taxon>
        <taxon>Poaceae</taxon>
        <taxon>PACMAD clade</taxon>
        <taxon>Arundinoideae</taxon>
        <taxon>Arundineae</taxon>
        <taxon>Arundo</taxon>
    </lineage>
</organism>
<reference evidence="1" key="2">
    <citation type="journal article" date="2015" name="Data Brief">
        <title>Shoot transcriptome of the giant reed, Arundo donax.</title>
        <authorList>
            <person name="Barrero R.A."/>
            <person name="Guerrero F.D."/>
            <person name="Moolhuijzen P."/>
            <person name="Goolsby J.A."/>
            <person name="Tidwell J."/>
            <person name="Bellgard S.E."/>
            <person name="Bellgard M.I."/>
        </authorList>
    </citation>
    <scope>NUCLEOTIDE SEQUENCE</scope>
    <source>
        <tissue evidence="1">Shoot tissue taken approximately 20 cm above the soil surface</tissue>
    </source>
</reference>
<accession>A0A0A9C8Y2</accession>
<evidence type="ECO:0000313" key="1">
    <source>
        <dbReference type="EMBL" id="JAD69865.1"/>
    </source>
</evidence>
<sequence length="17" mass="2089">MFHPSIRLAVTSIYKYY</sequence>